<name>B1HWY4_LYSSC</name>
<dbReference type="HOGENOM" id="CLU_3201707_0_0_9"/>
<accession>B1HWY4</accession>
<sequence>MNMAQQLTMFELLITPMKKNPDDRMKSVEKQNVVAPRKVGYIVHR</sequence>
<gene>
    <name evidence="1" type="ordered locus">Bsph_2416</name>
</gene>
<dbReference type="AlphaFoldDB" id="B1HWY4"/>
<evidence type="ECO:0000313" key="1">
    <source>
        <dbReference type="EMBL" id="ACA39969.1"/>
    </source>
</evidence>
<dbReference type="EMBL" id="CP000817">
    <property type="protein sequence ID" value="ACA39969.1"/>
    <property type="molecule type" value="Genomic_DNA"/>
</dbReference>
<dbReference type="KEGG" id="lsp:Bsph_2416"/>
<dbReference type="Proteomes" id="UP000002164">
    <property type="component" value="Chromosome"/>
</dbReference>
<dbReference type="EnsemblBacteria" id="ACA39969">
    <property type="protein sequence ID" value="ACA39969"/>
    <property type="gene ID" value="Bsph_2416"/>
</dbReference>
<proteinExistence type="predicted"/>
<protein>
    <submittedName>
        <fullName evidence="1">Uncharacterized protein</fullName>
    </submittedName>
</protein>
<organism evidence="1 2">
    <name type="scientific">Lysinibacillus sphaericus (strain C3-41)</name>
    <dbReference type="NCBI Taxonomy" id="444177"/>
    <lineage>
        <taxon>Bacteria</taxon>
        <taxon>Bacillati</taxon>
        <taxon>Bacillota</taxon>
        <taxon>Bacilli</taxon>
        <taxon>Bacillales</taxon>
        <taxon>Bacillaceae</taxon>
        <taxon>Lysinibacillus</taxon>
    </lineage>
</organism>
<evidence type="ECO:0000313" key="2">
    <source>
        <dbReference type="Proteomes" id="UP000002164"/>
    </source>
</evidence>
<reference evidence="1 2" key="1">
    <citation type="journal article" date="2008" name="J. Bacteriol.">
        <title>Complete genome sequence of the mosquitocidal bacterium Bacillus sphaericus C3-41 and comparison with those of closely related Bacillus species.</title>
        <authorList>
            <person name="Hu X."/>
            <person name="Fan W."/>
            <person name="Han B."/>
            <person name="Liu H."/>
            <person name="Zheng D."/>
            <person name="Li Q."/>
            <person name="Dong W."/>
            <person name="Yan J."/>
            <person name="Gao M."/>
            <person name="Berry C."/>
            <person name="Yuan Z."/>
        </authorList>
    </citation>
    <scope>NUCLEOTIDE SEQUENCE [LARGE SCALE GENOMIC DNA]</scope>
    <source>
        <strain evidence="1 2">C3-41</strain>
    </source>
</reference>